<evidence type="ECO:0000313" key="3">
    <source>
        <dbReference type="EMBL" id="CAF1443048.1"/>
    </source>
</evidence>
<protein>
    <submittedName>
        <fullName evidence="2">Uncharacterized protein</fullName>
    </submittedName>
</protein>
<keyword evidence="1" id="KW-0472">Membrane</keyword>
<feature type="transmembrane region" description="Helical" evidence="1">
    <location>
        <begin position="588"/>
        <end position="610"/>
    </location>
</feature>
<accession>A0A814P707</accession>
<evidence type="ECO:0000313" key="2">
    <source>
        <dbReference type="EMBL" id="CAF1103499.1"/>
    </source>
</evidence>
<dbReference type="Proteomes" id="UP000663854">
    <property type="component" value="Unassembled WGS sequence"/>
</dbReference>
<feature type="transmembrane region" description="Helical" evidence="1">
    <location>
        <begin position="12"/>
        <end position="31"/>
    </location>
</feature>
<evidence type="ECO:0000313" key="5">
    <source>
        <dbReference type="Proteomes" id="UP000663870"/>
    </source>
</evidence>
<dbReference type="Proteomes" id="UP000663870">
    <property type="component" value="Unassembled WGS sequence"/>
</dbReference>
<organism evidence="2 4">
    <name type="scientific">Rotaria sordida</name>
    <dbReference type="NCBI Taxonomy" id="392033"/>
    <lineage>
        <taxon>Eukaryota</taxon>
        <taxon>Metazoa</taxon>
        <taxon>Spiralia</taxon>
        <taxon>Gnathifera</taxon>
        <taxon>Rotifera</taxon>
        <taxon>Eurotatoria</taxon>
        <taxon>Bdelloidea</taxon>
        <taxon>Philodinida</taxon>
        <taxon>Philodinidae</taxon>
        <taxon>Rotaria</taxon>
    </lineage>
</organism>
<gene>
    <name evidence="3" type="ORF">JXQ802_LOCUS37117</name>
    <name evidence="2" type="ORF">PYM288_LOCUS19803</name>
</gene>
<proteinExistence type="predicted"/>
<dbReference type="EMBL" id="CAJNOH010000684">
    <property type="protein sequence ID" value="CAF1103499.1"/>
    <property type="molecule type" value="Genomic_DNA"/>
</dbReference>
<keyword evidence="1" id="KW-0812">Transmembrane</keyword>
<sequence length="706" mass="82721">MCKNFSLFINDMIYILDSSICLLLSTIIFVVQSTTFYQNDYEPRVFDYIPLNCYDCLSYRDIILTQLATIPAQSFANFNLGSRDTNMILNGQLKLIFQPYAFQSLIVQKPNKTLTITFAAPNSWLNITENTFNGLDLRPYSTLRIIIKFFYGCTFHKNSLSGIKMGKYSRLIIDISSVTQIIFQNNIIEPNDLTSSIDFIISRTDTILFESYSFSLLNINSNQIISFYFELISHIYFKKYSFKSLQLQSSSSFRFYSLFLTRLTIDSYAFQNMSLDTNSLFNFTIETLGTCLCLKSYTFDNIHQMYESKNIKIFFTFNNLRGLSIFSNTFSNLSLNNTDNQLKIFSDNPINDPNSIINFEKDSFSSINSGLIILNFSSTTIIKFEKNSLQNNYLFYNIYLKDITLLDLSLLNLNLLKTNINIHFDYVFYVKWFQSIEKNFINHRSLIQFYFNYIANNSCLIYEAPRYLPWLFENPNTTICNCPLLFAYKHGQLDGQLIPCIRSMSGHETARKMDECHFDRKENLCHTTLESLTDLNNNTLTHTIISNTFEIDNFLIHQLYDKNYLSCSYNYSLFRSSFIVRSRLFNNIGLIIGIIFGIFIVLLILVMALLNGLQYKIREYDETWTWRRNMSWTSLRRTLSQTSLRRSRRDLRTVNEHVITSKSDNQLDCLRFEEVDNDEQNLDSEFIQTPYINLSIQENLKKNNQI</sequence>
<dbReference type="EMBL" id="CAJNOL010001961">
    <property type="protein sequence ID" value="CAF1443048.1"/>
    <property type="molecule type" value="Genomic_DNA"/>
</dbReference>
<name>A0A814P707_9BILA</name>
<evidence type="ECO:0000256" key="1">
    <source>
        <dbReference type="SAM" id="Phobius"/>
    </source>
</evidence>
<reference evidence="2" key="1">
    <citation type="submission" date="2021-02" db="EMBL/GenBank/DDBJ databases">
        <authorList>
            <person name="Nowell W R."/>
        </authorList>
    </citation>
    <scope>NUCLEOTIDE SEQUENCE</scope>
</reference>
<dbReference type="AlphaFoldDB" id="A0A814P707"/>
<comment type="caution">
    <text evidence="2">The sequence shown here is derived from an EMBL/GenBank/DDBJ whole genome shotgun (WGS) entry which is preliminary data.</text>
</comment>
<keyword evidence="5" id="KW-1185">Reference proteome</keyword>
<keyword evidence="1" id="KW-1133">Transmembrane helix</keyword>
<evidence type="ECO:0000313" key="4">
    <source>
        <dbReference type="Proteomes" id="UP000663854"/>
    </source>
</evidence>